<organism evidence="1 2">
    <name type="scientific">Flavivirga jejuensis</name>
    <dbReference type="NCBI Taxonomy" id="870487"/>
    <lineage>
        <taxon>Bacteria</taxon>
        <taxon>Pseudomonadati</taxon>
        <taxon>Bacteroidota</taxon>
        <taxon>Flavobacteriia</taxon>
        <taxon>Flavobacteriales</taxon>
        <taxon>Flavobacteriaceae</taxon>
        <taxon>Flavivirga</taxon>
    </lineage>
</organism>
<sequence>MKWIDTIIYKTLITHNSVKVNFINGELKIGFFEPDENFDSLKSEGKLRFVENLKGVTIIKANDISEIK</sequence>
<evidence type="ECO:0000313" key="1">
    <source>
        <dbReference type="EMBL" id="MDO5972696.1"/>
    </source>
</evidence>
<reference evidence="1" key="1">
    <citation type="submission" date="2023-07" db="EMBL/GenBank/DDBJ databases">
        <title>Two novel species in the genus Flavivirga.</title>
        <authorList>
            <person name="Kwon K."/>
        </authorList>
    </citation>
    <scope>NUCLEOTIDE SEQUENCE</scope>
    <source>
        <strain evidence="1">KACC 14158</strain>
    </source>
</reference>
<dbReference type="Proteomes" id="UP001176806">
    <property type="component" value="Unassembled WGS sequence"/>
</dbReference>
<dbReference type="EMBL" id="JAUOEL010000001">
    <property type="protein sequence ID" value="MDO5972696.1"/>
    <property type="molecule type" value="Genomic_DNA"/>
</dbReference>
<evidence type="ECO:0000313" key="2">
    <source>
        <dbReference type="Proteomes" id="UP001176806"/>
    </source>
</evidence>
<comment type="caution">
    <text evidence="1">The sequence shown here is derived from an EMBL/GenBank/DDBJ whole genome shotgun (WGS) entry which is preliminary data.</text>
</comment>
<name>A0ABT8WHR8_9FLAO</name>
<keyword evidence="2" id="KW-1185">Reference proteome</keyword>
<gene>
    <name evidence="1" type="ORF">Q4Q40_00750</name>
</gene>
<accession>A0ABT8WHR8</accession>
<dbReference type="RefSeq" id="WP_303299759.1">
    <property type="nucleotide sequence ID" value="NZ_BAABDA010000042.1"/>
</dbReference>
<protein>
    <submittedName>
        <fullName evidence="1">Uncharacterized protein</fullName>
    </submittedName>
</protein>
<proteinExistence type="predicted"/>